<dbReference type="KEGG" id="cak:Caul_4134"/>
<dbReference type="Pfam" id="PF12760">
    <property type="entry name" value="Zn_ribbon_IS1595"/>
    <property type="match status" value="1"/>
</dbReference>
<dbReference type="InterPro" id="IPR024442">
    <property type="entry name" value="Transposase_Zn_ribbon"/>
</dbReference>
<sequence length="334" mass="37111">MSDDEAYAAFRAVRFADNGGEAYCAHCGCDAVYEYAARRIFKCKACEKQFSLTSGTIFASRKLAIRDILTAIALFVNGANGHAALRMGRDLNVSYKTAFVLLHKLREVMGSLKPKEMLTGQVEIDGVWVGGHVKGPNLKIEQKERRRKKAGGEPEYPPKNEAKRFSVVTMRERREGGRSLSFVFKSESQGVKSVLENVDPAAEVITDGGPHWGQLVLRYANTSQVNHSIGHVIDGVHINGVEGFNSRIRRGERGVHHHIAGRYLQFYADEFAWRDDHRRVSNGQQFQMVLAAAARHPVSGEWKGFWQRRKAGAPARAPASSASAGRRGERPPPR</sequence>
<organism evidence="3">
    <name type="scientific">Caulobacter sp. (strain K31)</name>
    <dbReference type="NCBI Taxonomy" id="366602"/>
    <lineage>
        <taxon>Bacteria</taxon>
        <taxon>Pseudomonadati</taxon>
        <taxon>Pseudomonadota</taxon>
        <taxon>Alphaproteobacteria</taxon>
        <taxon>Caulobacterales</taxon>
        <taxon>Caulobacteraceae</taxon>
        <taxon>Caulobacter</taxon>
    </lineage>
</organism>
<dbReference type="AlphaFoldDB" id="B0SXP6"/>
<dbReference type="eggNOG" id="COG3677">
    <property type="taxonomic scope" value="Bacteria"/>
</dbReference>
<evidence type="ECO:0000313" key="3">
    <source>
        <dbReference type="EMBL" id="ABZ73258.1"/>
    </source>
</evidence>
<accession>B0SXP6</accession>
<feature type="region of interest" description="Disordered" evidence="1">
    <location>
        <begin position="143"/>
        <end position="162"/>
    </location>
</feature>
<name>B0SXP6_CAUSK</name>
<evidence type="ECO:0000259" key="2">
    <source>
        <dbReference type="SMART" id="SM01126"/>
    </source>
</evidence>
<feature type="region of interest" description="Disordered" evidence="1">
    <location>
        <begin position="307"/>
        <end position="334"/>
    </location>
</feature>
<dbReference type="SMART" id="SM01126">
    <property type="entry name" value="DDE_Tnp_IS1595"/>
    <property type="match status" value="1"/>
</dbReference>
<dbReference type="NCBIfam" id="NF033547">
    <property type="entry name" value="transpos_IS1595"/>
    <property type="match status" value="1"/>
</dbReference>
<dbReference type="EMBL" id="CP000927">
    <property type="protein sequence ID" value="ABZ73258.1"/>
    <property type="molecule type" value="Genomic_DNA"/>
</dbReference>
<evidence type="ECO:0000256" key="1">
    <source>
        <dbReference type="SAM" id="MobiDB-lite"/>
    </source>
</evidence>
<feature type="domain" description="ISXO2-like transposase" evidence="2">
    <location>
        <begin position="117"/>
        <end position="276"/>
    </location>
</feature>
<proteinExistence type="predicted"/>
<dbReference type="Pfam" id="PF12762">
    <property type="entry name" value="DDE_Tnp_IS1595"/>
    <property type="match status" value="1"/>
</dbReference>
<dbReference type="InterPro" id="IPR024445">
    <property type="entry name" value="Tnp_ISXO2-like"/>
</dbReference>
<protein>
    <submittedName>
        <fullName evidence="3">Putative transposase</fullName>
    </submittedName>
</protein>
<feature type="compositionally biased region" description="Low complexity" evidence="1">
    <location>
        <begin position="312"/>
        <end position="325"/>
    </location>
</feature>
<reference evidence="3" key="1">
    <citation type="submission" date="2008-01" db="EMBL/GenBank/DDBJ databases">
        <title>Complete sequence of chromosome of Caulobacter sp. K31.</title>
        <authorList>
            <consortium name="US DOE Joint Genome Institute"/>
            <person name="Copeland A."/>
            <person name="Lucas S."/>
            <person name="Lapidus A."/>
            <person name="Barry K."/>
            <person name="Glavina del Rio T."/>
            <person name="Dalin E."/>
            <person name="Tice H."/>
            <person name="Pitluck S."/>
            <person name="Bruce D."/>
            <person name="Goodwin L."/>
            <person name="Thompson L.S."/>
            <person name="Brettin T."/>
            <person name="Detter J.C."/>
            <person name="Han C."/>
            <person name="Schmutz J."/>
            <person name="Larimer F."/>
            <person name="Land M."/>
            <person name="Hauser L."/>
            <person name="Kyrpides N."/>
            <person name="Kim E."/>
            <person name="Stephens C."/>
            <person name="Richardson P."/>
        </authorList>
    </citation>
    <scope>NUCLEOTIDE SEQUENCE [LARGE SCALE GENOMIC DNA]</scope>
    <source>
        <strain evidence="3">K31</strain>
    </source>
</reference>
<gene>
    <name evidence="3" type="ordered locus">Caul_4134</name>
</gene>
<dbReference type="HOGENOM" id="CLU_044348_1_0_5"/>